<dbReference type="EC" id="2.7.11.1" evidence="1"/>
<name>A0A6C0DLM3_9ZZZZ</name>
<evidence type="ECO:0000256" key="1">
    <source>
        <dbReference type="ARBA" id="ARBA00012513"/>
    </source>
</evidence>
<dbReference type="PANTHER" id="PTHR11909">
    <property type="entry name" value="CASEIN KINASE-RELATED"/>
    <property type="match status" value="1"/>
</dbReference>
<dbReference type="InterPro" id="IPR000719">
    <property type="entry name" value="Prot_kinase_dom"/>
</dbReference>
<dbReference type="SUPFAM" id="SSF56112">
    <property type="entry name" value="Protein kinase-like (PK-like)"/>
    <property type="match status" value="1"/>
</dbReference>
<dbReference type="GO" id="GO:0005524">
    <property type="term" value="F:ATP binding"/>
    <property type="evidence" value="ECO:0007669"/>
    <property type="project" value="UniProtKB-KW"/>
</dbReference>
<dbReference type="InterPro" id="IPR011009">
    <property type="entry name" value="Kinase-like_dom_sf"/>
</dbReference>
<accession>A0A6C0DLM3</accession>
<dbReference type="EMBL" id="MN739631">
    <property type="protein sequence ID" value="QHT17120.1"/>
    <property type="molecule type" value="Genomic_DNA"/>
</dbReference>
<feature type="domain" description="Protein kinase" evidence="4">
    <location>
        <begin position="13"/>
        <end position="285"/>
    </location>
</feature>
<sequence length="285" mass="33852">MSSLEGGLIIKKYSICEKIGEGKFGIVHKGLYNKTNESIAIKLEYSRTNAKILKHETTIMKYLYDHGCRTIPIVFWYGIYKEYTCMAMTLFERSLYDCIKREPLPIEKTYLTIYKSIDIIESIHKHYVLHRDIKPHNFMLKNGELFIIDFGFSTFYIDENCEHIEDTCSQQSIIGTPKYISYNIHCGSIPSRRDDLISIGYMFMFLLYRELPWDNVLGIDKNEQYDDVHVLNYKNKIRRDLKSWIELEPVCKNLDSKMYRYLNYCYSLKYNETPNYNALKQLLEI</sequence>
<dbReference type="InterPro" id="IPR017441">
    <property type="entry name" value="Protein_kinase_ATP_BS"/>
</dbReference>
<evidence type="ECO:0000256" key="2">
    <source>
        <dbReference type="ARBA" id="ARBA00022741"/>
    </source>
</evidence>
<dbReference type="InterPro" id="IPR008271">
    <property type="entry name" value="Ser/Thr_kinase_AS"/>
</dbReference>
<reference evidence="5" key="1">
    <citation type="journal article" date="2020" name="Nature">
        <title>Giant virus diversity and host interactions through global metagenomics.</title>
        <authorList>
            <person name="Schulz F."/>
            <person name="Roux S."/>
            <person name="Paez-Espino D."/>
            <person name="Jungbluth S."/>
            <person name="Walsh D.A."/>
            <person name="Denef V.J."/>
            <person name="McMahon K.D."/>
            <person name="Konstantinidis K.T."/>
            <person name="Eloe-Fadrosh E.A."/>
            <person name="Kyrpides N.C."/>
            <person name="Woyke T."/>
        </authorList>
    </citation>
    <scope>NUCLEOTIDE SEQUENCE</scope>
    <source>
        <strain evidence="5">GVMAG-M-3300023174-24</strain>
    </source>
</reference>
<dbReference type="AlphaFoldDB" id="A0A6C0DLM3"/>
<dbReference type="InterPro" id="IPR050235">
    <property type="entry name" value="CK1_Ser-Thr_kinase"/>
</dbReference>
<keyword evidence="2" id="KW-0547">Nucleotide-binding</keyword>
<protein>
    <recommendedName>
        <fullName evidence="1">non-specific serine/threonine protein kinase</fullName>
        <ecNumber evidence="1">2.7.11.1</ecNumber>
    </recommendedName>
</protein>
<dbReference type="PROSITE" id="PS00107">
    <property type="entry name" value="PROTEIN_KINASE_ATP"/>
    <property type="match status" value="1"/>
</dbReference>
<dbReference type="Gene3D" id="1.10.510.10">
    <property type="entry name" value="Transferase(Phosphotransferase) domain 1"/>
    <property type="match status" value="1"/>
</dbReference>
<dbReference type="GO" id="GO:0004674">
    <property type="term" value="F:protein serine/threonine kinase activity"/>
    <property type="evidence" value="ECO:0007669"/>
    <property type="project" value="UniProtKB-EC"/>
</dbReference>
<dbReference type="Pfam" id="PF00069">
    <property type="entry name" value="Pkinase"/>
    <property type="match status" value="1"/>
</dbReference>
<organism evidence="5">
    <name type="scientific">viral metagenome</name>
    <dbReference type="NCBI Taxonomy" id="1070528"/>
    <lineage>
        <taxon>unclassified sequences</taxon>
        <taxon>metagenomes</taxon>
        <taxon>organismal metagenomes</taxon>
    </lineage>
</organism>
<proteinExistence type="predicted"/>
<evidence type="ECO:0000313" key="5">
    <source>
        <dbReference type="EMBL" id="QHT17120.1"/>
    </source>
</evidence>
<evidence type="ECO:0000259" key="4">
    <source>
        <dbReference type="PROSITE" id="PS50011"/>
    </source>
</evidence>
<dbReference type="PROSITE" id="PS00108">
    <property type="entry name" value="PROTEIN_KINASE_ST"/>
    <property type="match status" value="1"/>
</dbReference>
<evidence type="ECO:0000256" key="3">
    <source>
        <dbReference type="ARBA" id="ARBA00022840"/>
    </source>
</evidence>
<dbReference type="SMART" id="SM00220">
    <property type="entry name" value="S_TKc"/>
    <property type="match status" value="1"/>
</dbReference>
<dbReference type="PROSITE" id="PS50011">
    <property type="entry name" value="PROTEIN_KINASE_DOM"/>
    <property type="match status" value="1"/>
</dbReference>
<keyword evidence="3" id="KW-0067">ATP-binding</keyword>